<dbReference type="AlphaFoldDB" id="A0A918ST30"/>
<accession>A0A918ST30</accession>
<dbReference type="Proteomes" id="UP000646426">
    <property type="component" value="Unassembled WGS sequence"/>
</dbReference>
<proteinExistence type="predicted"/>
<reference evidence="1" key="2">
    <citation type="submission" date="2020-09" db="EMBL/GenBank/DDBJ databases">
        <authorList>
            <person name="Sun Q."/>
            <person name="Kim S."/>
        </authorList>
    </citation>
    <scope>NUCLEOTIDE SEQUENCE</scope>
    <source>
        <strain evidence="1">KCTC 23077</strain>
    </source>
</reference>
<evidence type="ECO:0000313" key="1">
    <source>
        <dbReference type="EMBL" id="GHA70382.1"/>
    </source>
</evidence>
<organism evidence="1 2">
    <name type="scientific">Cognatilysobacter bugurensis</name>
    <dbReference type="NCBI Taxonomy" id="543356"/>
    <lineage>
        <taxon>Bacteria</taxon>
        <taxon>Pseudomonadati</taxon>
        <taxon>Pseudomonadota</taxon>
        <taxon>Gammaproteobacteria</taxon>
        <taxon>Lysobacterales</taxon>
        <taxon>Lysobacteraceae</taxon>
        <taxon>Cognatilysobacter</taxon>
    </lineage>
</organism>
<evidence type="ECO:0000313" key="2">
    <source>
        <dbReference type="Proteomes" id="UP000646426"/>
    </source>
</evidence>
<name>A0A918ST30_9GAMM</name>
<dbReference type="EMBL" id="BMYD01000001">
    <property type="protein sequence ID" value="GHA70382.1"/>
    <property type="molecule type" value="Genomic_DNA"/>
</dbReference>
<sequence length="110" mass="11932">MVRVAHARAVQAVRVPAAPAGARDSSRGRRVKALGRRVARQFPAQFGLRRAGSFTRDPAPGADAASAAFRADVRCRPARQMRSRAESGAFDVPIACAIPTIRLRRMGMHR</sequence>
<reference evidence="1" key="1">
    <citation type="journal article" date="2014" name="Int. J. Syst. Evol. Microbiol.">
        <title>Complete genome sequence of Corynebacterium casei LMG S-19264T (=DSM 44701T), isolated from a smear-ripened cheese.</title>
        <authorList>
            <consortium name="US DOE Joint Genome Institute (JGI-PGF)"/>
            <person name="Walter F."/>
            <person name="Albersmeier A."/>
            <person name="Kalinowski J."/>
            <person name="Ruckert C."/>
        </authorList>
    </citation>
    <scope>NUCLEOTIDE SEQUENCE</scope>
    <source>
        <strain evidence="1">KCTC 23077</strain>
    </source>
</reference>
<comment type="caution">
    <text evidence="1">The sequence shown here is derived from an EMBL/GenBank/DDBJ whole genome shotgun (WGS) entry which is preliminary data.</text>
</comment>
<keyword evidence="2" id="KW-1185">Reference proteome</keyword>
<gene>
    <name evidence="1" type="ORF">GCM10007067_03150</name>
</gene>
<protein>
    <submittedName>
        <fullName evidence="1">Uncharacterized protein</fullName>
    </submittedName>
</protein>